<protein>
    <submittedName>
        <fullName evidence="2">Uncharacterized protein</fullName>
    </submittedName>
</protein>
<reference evidence="2 3" key="1">
    <citation type="journal article" date="1993" name="J. Dent. Res.">
        <title>The isolation and characterization of milleri group streptococci from dental periapical abscesses.</title>
        <authorList>
            <person name="Fisher L.E."/>
            <person name="Russell R.R."/>
        </authorList>
    </citation>
    <scope>NUCLEOTIDE SEQUENCE [LARGE SCALE GENOMIC DNA]</scope>
    <source>
        <strain evidence="2 3">OUP21</strain>
    </source>
</reference>
<keyword evidence="1" id="KW-0472">Membrane</keyword>
<dbReference type="AlphaFoldDB" id="A0A2T0G5K8"/>
<name>A0A2T0G5K8_STRAP</name>
<evidence type="ECO:0000313" key="2">
    <source>
        <dbReference type="EMBL" id="PRT71337.1"/>
    </source>
</evidence>
<keyword evidence="1" id="KW-1133">Transmembrane helix</keyword>
<keyword evidence="1" id="KW-0812">Transmembrane</keyword>
<dbReference type="Proteomes" id="UP000238573">
    <property type="component" value="Unassembled WGS sequence"/>
</dbReference>
<feature type="transmembrane region" description="Helical" evidence="1">
    <location>
        <begin position="139"/>
        <end position="160"/>
    </location>
</feature>
<gene>
    <name evidence="2" type="ORF">C6A27_03740</name>
</gene>
<sequence length="183" mass="21148">MKLKINRDLFASAFVRSTILFIVLGIISYCLIDIFAANKIQNNNTYRIVRLTSQTQGIGTKNEKTVYTITLSQYDKNKDVFTIPINLETYTKLRWYSSHLKGNFLSSTYVTYTSKAGFGTADDKIHFISTAPELREKYAHSYCSLIMISYFLTITLIYIVESIDKARLAEDRELLKTYKEENK</sequence>
<comment type="caution">
    <text evidence="2">The sequence shown here is derived from an EMBL/GenBank/DDBJ whole genome shotgun (WGS) entry which is preliminary data.</text>
</comment>
<evidence type="ECO:0000313" key="3">
    <source>
        <dbReference type="Proteomes" id="UP000238573"/>
    </source>
</evidence>
<dbReference type="EMBL" id="PVSZ01000008">
    <property type="protein sequence ID" value="PRT71337.1"/>
    <property type="molecule type" value="Genomic_DNA"/>
</dbReference>
<accession>A0A2T0G5K8</accession>
<dbReference type="RefSeq" id="WP_106384126.1">
    <property type="nucleotide sequence ID" value="NZ_JAPAIE010000019.1"/>
</dbReference>
<proteinExistence type="predicted"/>
<evidence type="ECO:0000256" key="1">
    <source>
        <dbReference type="SAM" id="Phobius"/>
    </source>
</evidence>
<feature type="transmembrane region" description="Helical" evidence="1">
    <location>
        <begin position="12"/>
        <end position="37"/>
    </location>
</feature>
<organism evidence="2 3">
    <name type="scientific">Streptococcus anginosus</name>
    <dbReference type="NCBI Taxonomy" id="1328"/>
    <lineage>
        <taxon>Bacteria</taxon>
        <taxon>Bacillati</taxon>
        <taxon>Bacillota</taxon>
        <taxon>Bacilli</taxon>
        <taxon>Lactobacillales</taxon>
        <taxon>Streptococcaceae</taxon>
        <taxon>Streptococcus</taxon>
        <taxon>Streptococcus anginosus group</taxon>
    </lineage>
</organism>